<sequence>EVGEQELESVDKYMDVRIRGKREPEGIGRSTPKDAVRNPRRMGEAVLFVPLFRSGIRDINLGFFQVSSSGGGTHRPEGRRSKVQDRQLVKYLQLLHKFIIKV</sequence>
<name>A0A4Y2R1R3_ARAVE</name>
<protein>
    <submittedName>
        <fullName evidence="1">Uncharacterized protein</fullName>
    </submittedName>
</protein>
<comment type="caution">
    <text evidence="1">The sequence shown here is derived from an EMBL/GenBank/DDBJ whole genome shotgun (WGS) entry which is preliminary data.</text>
</comment>
<gene>
    <name evidence="1" type="ORF">AVEN_30178_1</name>
</gene>
<organism evidence="1 2">
    <name type="scientific">Araneus ventricosus</name>
    <name type="common">Orbweaver spider</name>
    <name type="synonym">Epeira ventricosa</name>
    <dbReference type="NCBI Taxonomy" id="182803"/>
    <lineage>
        <taxon>Eukaryota</taxon>
        <taxon>Metazoa</taxon>
        <taxon>Ecdysozoa</taxon>
        <taxon>Arthropoda</taxon>
        <taxon>Chelicerata</taxon>
        <taxon>Arachnida</taxon>
        <taxon>Araneae</taxon>
        <taxon>Araneomorphae</taxon>
        <taxon>Entelegynae</taxon>
        <taxon>Araneoidea</taxon>
        <taxon>Araneidae</taxon>
        <taxon>Araneus</taxon>
    </lineage>
</organism>
<accession>A0A4Y2R1R3</accession>
<dbReference type="EMBL" id="BGPR01015509">
    <property type="protein sequence ID" value="GBN69538.1"/>
    <property type="molecule type" value="Genomic_DNA"/>
</dbReference>
<proteinExistence type="predicted"/>
<feature type="non-terminal residue" evidence="1">
    <location>
        <position position="1"/>
    </location>
</feature>
<keyword evidence="2" id="KW-1185">Reference proteome</keyword>
<evidence type="ECO:0000313" key="2">
    <source>
        <dbReference type="Proteomes" id="UP000499080"/>
    </source>
</evidence>
<dbReference type="AlphaFoldDB" id="A0A4Y2R1R3"/>
<reference evidence="1 2" key="1">
    <citation type="journal article" date="2019" name="Sci. Rep.">
        <title>Orb-weaving spider Araneus ventricosus genome elucidates the spidroin gene catalogue.</title>
        <authorList>
            <person name="Kono N."/>
            <person name="Nakamura H."/>
            <person name="Ohtoshi R."/>
            <person name="Moran D.A.P."/>
            <person name="Shinohara A."/>
            <person name="Yoshida Y."/>
            <person name="Fujiwara M."/>
            <person name="Mori M."/>
            <person name="Tomita M."/>
            <person name="Arakawa K."/>
        </authorList>
    </citation>
    <scope>NUCLEOTIDE SEQUENCE [LARGE SCALE GENOMIC DNA]</scope>
</reference>
<dbReference type="Proteomes" id="UP000499080">
    <property type="component" value="Unassembled WGS sequence"/>
</dbReference>
<evidence type="ECO:0000313" key="1">
    <source>
        <dbReference type="EMBL" id="GBN69538.1"/>
    </source>
</evidence>